<evidence type="ECO:0008006" key="3">
    <source>
        <dbReference type="Google" id="ProtNLM"/>
    </source>
</evidence>
<keyword evidence="2" id="KW-1185">Reference proteome</keyword>
<gene>
    <name evidence="1" type="ORF">JOF35_005148</name>
</gene>
<accession>A0ABT9KWP9</accession>
<evidence type="ECO:0000313" key="1">
    <source>
        <dbReference type="EMBL" id="MDP9612871.1"/>
    </source>
</evidence>
<dbReference type="EMBL" id="JAURUE010000001">
    <property type="protein sequence ID" value="MDP9612871.1"/>
    <property type="molecule type" value="Genomic_DNA"/>
</dbReference>
<dbReference type="Proteomes" id="UP001234880">
    <property type="component" value="Unassembled WGS sequence"/>
</dbReference>
<organism evidence="1 2">
    <name type="scientific">Streptomyces demainii</name>
    <dbReference type="NCBI Taxonomy" id="588122"/>
    <lineage>
        <taxon>Bacteria</taxon>
        <taxon>Bacillati</taxon>
        <taxon>Actinomycetota</taxon>
        <taxon>Actinomycetes</taxon>
        <taxon>Kitasatosporales</taxon>
        <taxon>Streptomycetaceae</taxon>
        <taxon>Streptomyces</taxon>
    </lineage>
</organism>
<proteinExistence type="predicted"/>
<dbReference type="SUPFAM" id="SSF46565">
    <property type="entry name" value="Chaperone J-domain"/>
    <property type="match status" value="1"/>
</dbReference>
<name>A0ABT9KWP9_9ACTN</name>
<evidence type="ECO:0000313" key="2">
    <source>
        <dbReference type="Proteomes" id="UP001234880"/>
    </source>
</evidence>
<protein>
    <recommendedName>
        <fullName evidence="3">J domain-containing protein</fullName>
    </recommendedName>
</protein>
<dbReference type="RefSeq" id="WP_307111233.1">
    <property type="nucleotide sequence ID" value="NZ_JAURUE010000001.1"/>
</dbReference>
<comment type="caution">
    <text evidence="1">The sequence shown here is derived from an EMBL/GenBank/DDBJ whole genome shotgun (WGS) entry which is preliminary data.</text>
</comment>
<dbReference type="InterPro" id="IPR036869">
    <property type="entry name" value="J_dom_sf"/>
</dbReference>
<reference evidence="1 2" key="1">
    <citation type="submission" date="2023-07" db="EMBL/GenBank/DDBJ databases">
        <title>Sequencing the genomes of 1000 actinobacteria strains.</title>
        <authorList>
            <person name="Klenk H.-P."/>
        </authorList>
    </citation>
    <scope>NUCLEOTIDE SEQUENCE [LARGE SCALE GENOMIC DNA]</scope>
    <source>
        <strain evidence="1 2">DSM 41600</strain>
    </source>
</reference>
<sequence>MPLLRELAGVASSDQMSPSRLYKVAAVAWHPDKPDGDHKVFQLLLEAYRLAKLLAQ</sequence>